<dbReference type="Pfam" id="PF04135">
    <property type="entry name" value="Nop10p"/>
    <property type="match status" value="1"/>
</dbReference>
<keyword evidence="7" id="KW-1185">Reference proteome</keyword>
<protein>
    <recommendedName>
        <fullName evidence="5">Nucleolar protein 10</fullName>
    </recommendedName>
</protein>
<dbReference type="GO" id="GO:0031429">
    <property type="term" value="C:box H/ACA snoRNP complex"/>
    <property type="evidence" value="ECO:0007669"/>
    <property type="project" value="TreeGrafter"/>
</dbReference>
<dbReference type="PANTHER" id="PTHR13305">
    <property type="entry name" value="RIBOSOME BIOGENESIS PROTEIN NOP10"/>
    <property type="match status" value="1"/>
</dbReference>
<dbReference type="EMBL" id="WIXP02000009">
    <property type="protein sequence ID" value="KAF6205514.1"/>
    <property type="molecule type" value="Genomic_DNA"/>
</dbReference>
<dbReference type="OrthoDB" id="13807at2759"/>
<dbReference type="GO" id="GO:1904874">
    <property type="term" value="P:positive regulation of telomerase RNA localization to Cajal body"/>
    <property type="evidence" value="ECO:0007669"/>
    <property type="project" value="TreeGrafter"/>
</dbReference>
<keyword evidence="3" id="KW-0698">rRNA processing</keyword>
<dbReference type="GO" id="GO:0031120">
    <property type="term" value="P:snRNA pseudouridine synthesis"/>
    <property type="evidence" value="ECO:0007669"/>
    <property type="project" value="TreeGrafter"/>
</dbReference>
<comment type="similarity">
    <text evidence="1">Belongs to the NOP10 family.</text>
</comment>
<dbReference type="SUPFAM" id="SSF144210">
    <property type="entry name" value="Nop10-like SnoRNP"/>
    <property type="match status" value="1"/>
</dbReference>
<evidence type="ECO:0000313" key="7">
    <source>
        <dbReference type="Proteomes" id="UP000466442"/>
    </source>
</evidence>
<keyword evidence="4" id="KW-0687">Ribonucleoprotein</keyword>
<dbReference type="AlphaFoldDB" id="A0A6A4JL07"/>
<evidence type="ECO:0000256" key="3">
    <source>
        <dbReference type="ARBA" id="ARBA00022552"/>
    </source>
</evidence>
<dbReference type="Proteomes" id="UP000466442">
    <property type="component" value="Linkage Group LG9"/>
</dbReference>
<sequence>MLDPCFHRFVKFLFIPQFASKMYLHFYLDENKKRVYTFKKVDPNGCPTIPAHPARYSVGNEMSKERILIKRRFNILPTQGPPPVY</sequence>
<dbReference type="InterPro" id="IPR007264">
    <property type="entry name" value="H/ACA_rnp_Nop10"/>
</dbReference>
<evidence type="ECO:0000256" key="4">
    <source>
        <dbReference type="ARBA" id="ARBA00023274"/>
    </source>
</evidence>
<evidence type="ECO:0000313" key="6">
    <source>
        <dbReference type="EMBL" id="KAF6205514.1"/>
    </source>
</evidence>
<accession>A0A6A4JL07</accession>
<name>A0A6A4JL07_APOLU</name>
<evidence type="ECO:0000256" key="5">
    <source>
        <dbReference type="ARBA" id="ARBA00030185"/>
    </source>
</evidence>
<dbReference type="GO" id="GO:0031118">
    <property type="term" value="P:rRNA pseudouridine synthesis"/>
    <property type="evidence" value="ECO:0007669"/>
    <property type="project" value="TreeGrafter"/>
</dbReference>
<dbReference type="GO" id="GO:0070034">
    <property type="term" value="F:telomerase RNA binding"/>
    <property type="evidence" value="ECO:0007669"/>
    <property type="project" value="TreeGrafter"/>
</dbReference>
<proteinExistence type="inferred from homology"/>
<dbReference type="GO" id="GO:0030515">
    <property type="term" value="F:snoRNA binding"/>
    <property type="evidence" value="ECO:0007669"/>
    <property type="project" value="InterPro"/>
</dbReference>
<evidence type="ECO:0000256" key="2">
    <source>
        <dbReference type="ARBA" id="ARBA00022517"/>
    </source>
</evidence>
<organism evidence="6 7">
    <name type="scientific">Apolygus lucorum</name>
    <name type="common">Small green plant bug</name>
    <name type="synonym">Lygocoris lucorum</name>
    <dbReference type="NCBI Taxonomy" id="248454"/>
    <lineage>
        <taxon>Eukaryota</taxon>
        <taxon>Metazoa</taxon>
        <taxon>Ecdysozoa</taxon>
        <taxon>Arthropoda</taxon>
        <taxon>Hexapoda</taxon>
        <taxon>Insecta</taxon>
        <taxon>Pterygota</taxon>
        <taxon>Neoptera</taxon>
        <taxon>Paraneoptera</taxon>
        <taxon>Hemiptera</taxon>
        <taxon>Heteroptera</taxon>
        <taxon>Panheteroptera</taxon>
        <taxon>Cimicomorpha</taxon>
        <taxon>Miridae</taxon>
        <taxon>Mirini</taxon>
        <taxon>Apolygus</taxon>
    </lineage>
</organism>
<reference evidence="6" key="1">
    <citation type="journal article" date="2021" name="Mol. Ecol. Resour.">
        <title>Apolygus lucorum genome provides insights into omnivorousness and mesophyll feeding.</title>
        <authorList>
            <person name="Liu Y."/>
            <person name="Liu H."/>
            <person name="Wang H."/>
            <person name="Huang T."/>
            <person name="Liu B."/>
            <person name="Yang B."/>
            <person name="Yin L."/>
            <person name="Li B."/>
            <person name="Zhang Y."/>
            <person name="Zhang S."/>
            <person name="Jiang F."/>
            <person name="Zhang X."/>
            <person name="Ren Y."/>
            <person name="Wang B."/>
            <person name="Wang S."/>
            <person name="Lu Y."/>
            <person name="Wu K."/>
            <person name="Fan W."/>
            <person name="Wang G."/>
        </authorList>
    </citation>
    <scope>NUCLEOTIDE SEQUENCE</scope>
    <source>
        <strain evidence="6">12Hb</strain>
    </source>
</reference>
<dbReference type="Gene3D" id="4.10.80.300">
    <property type="match status" value="1"/>
</dbReference>
<comment type="caution">
    <text evidence="6">The sequence shown here is derived from an EMBL/GenBank/DDBJ whole genome shotgun (WGS) entry which is preliminary data.</text>
</comment>
<keyword evidence="2" id="KW-0690">Ribosome biogenesis</keyword>
<gene>
    <name evidence="6" type="ORF">GE061_019687</name>
</gene>
<dbReference type="PANTHER" id="PTHR13305:SF0">
    <property type="entry name" value="H_ACA RIBONUCLEOPROTEIN COMPLEX SUBUNIT 3"/>
    <property type="match status" value="1"/>
</dbReference>
<dbReference type="InterPro" id="IPR036756">
    <property type="entry name" value="H/ACA_rnp_Nop10_sf"/>
</dbReference>
<evidence type="ECO:0000256" key="1">
    <source>
        <dbReference type="ARBA" id="ARBA00009462"/>
    </source>
</evidence>